<dbReference type="Gene3D" id="3.40.30.10">
    <property type="entry name" value="Glutaredoxin"/>
    <property type="match status" value="1"/>
</dbReference>
<name>A0ABS7CZI9_9BACT</name>
<dbReference type="Proteomes" id="UP000813018">
    <property type="component" value="Unassembled WGS sequence"/>
</dbReference>
<keyword evidence="3" id="KW-1185">Reference proteome</keyword>
<evidence type="ECO:0000259" key="1">
    <source>
        <dbReference type="SMART" id="SM01248"/>
    </source>
</evidence>
<dbReference type="InterPro" id="IPR036249">
    <property type="entry name" value="Thioredoxin-like_sf"/>
</dbReference>
<dbReference type="CDD" id="cd02978">
    <property type="entry name" value="KaiB_like"/>
    <property type="match status" value="1"/>
</dbReference>
<accession>A0ABS7CZI9</accession>
<dbReference type="PANTHER" id="PTHR41709:SF2">
    <property type="entry name" value="CIRCADIAN CLOCK PROTEIN KAIB2"/>
    <property type="match status" value="1"/>
</dbReference>
<dbReference type="EMBL" id="JAHYXK010000032">
    <property type="protein sequence ID" value="MBW7469281.1"/>
    <property type="molecule type" value="Genomic_DNA"/>
</dbReference>
<gene>
    <name evidence="2" type="ORF">K0O23_19580</name>
</gene>
<evidence type="ECO:0000313" key="3">
    <source>
        <dbReference type="Proteomes" id="UP000813018"/>
    </source>
</evidence>
<comment type="caution">
    <text evidence="2">The sequence shown here is derived from an EMBL/GenBank/DDBJ whole genome shotgun (WGS) entry which is preliminary data.</text>
</comment>
<sequence>MSMHVFQLFINGHSLNSVEAVDTLLKICRENLNGNYQLEIIDIQKDPDKAEEAGIIAIPTLIRMEPTPVNRIIGALNVRSRVLAGLGISSMHVTV</sequence>
<dbReference type="SMART" id="SM01248">
    <property type="entry name" value="KaiB"/>
    <property type="match status" value="1"/>
</dbReference>
<feature type="domain" description="KaiB" evidence="1">
    <location>
        <begin position="7"/>
        <end position="88"/>
    </location>
</feature>
<proteinExistence type="predicted"/>
<evidence type="ECO:0000313" key="2">
    <source>
        <dbReference type="EMBL" id="MBW7469281.1"/>
    </source>
</evidence>
<organism evidence="2 3">
    <name type="scientific">Pontibacter aydingkolensis</name>
    <dbReference type="NCBI Taxonomy" id="1911536"/>
    <lineage>
        <taxon>Bacteria</taxon>
        <taxon>Pseudomonadati</taxon>
        <taxon>Bacteroidota</taxon>
        <taxon>Cytophagia</taxon>
        <taxon>Cytophagales</taxon>
        <taxon>Hymenobacteraceae</taxon>
        <taxon>Pontibacter</taxon>
    </lineage>
</organism>
<dbReference type="Pfam" id="PF07689">
    <property type="entry name" value="KaiB"/>
    <property type="match status" value="1"/>
</dbReference>
<dbReference type="RefSeq" id="WP_219879154.1">
    <property type="nucleotide sequence ID" value="NZ_JAHYXK010000032.1"/>
</dbReference>
<reference evidence="2 3" key="1">
    <citation type="journal article" date="2016" name="Int. J. Syst. Evol. Microbiol.">
        <title>Pontibacter aydingkolensis sp. nov., isolated from soil of a salt lake.</title>
        <authorList>
            <person name="Osman G."/>
            <person name="Zhang T."/>
            <person name="Lou K."/>
            <person name="Gao Y."/>
            <person name="Chang W."/>
            <person name="Lin Q."/>
            <person name="Yang H.M."/>
            <person name="Huo X.D."/>
            <person name="Wang N."/>
        </authorList>
    </citation>
    <scope>NUCLEOTIDE SEQUENCE [LARGE SCALE GENOMIC DNA]</scope>
    <source>
        <strain evidence="2 3">KACC 19255</strain>
    </source>
</reference>
<dbReference type="SUPFAM" id="SSF52833">
    <property type="entry name" value="Thioredoxin-like"/>
    <property type="match status" value="1"/>
</dbReference>
<dbReference type="InterPro" id="IPR039022">
    <property type="entry name" value="KaiB-like"/>
</dbReference>
<dbReference type="InterPro" id="IPR011649">
    <property type="entry name" value="KaiB_domain"/>
</dbReference>
<protein>
    <submittedName>
        <fullName evidence="2">Circadian clock KaiB family protein</fullName>
    </submittedName>
</protein>
<dbReference type="PANTHER" id="PTHR41709">
    <property type="entry name" value="KAIB-LIKE PROTEIN 1"/>
    <property type="match status" value="1"/>
</dbReference>